<dbReference type="Proteomes" id="UP000789405">
    <property type="component" value="Unassembled WGS sequence"/>
</dbReference>
<evidence type="ECO:0000313" key="2">
    <source>
        <dbReference type="Proteomes" id="UP000789405"/>
    </source>
</evidence>
<reference evidence="1" key="1">
    <citation type="submission" date="2021-06" db="EMBL/GenBank/DDBJ databases">
        <authorList>
            <person name="Kallberg Y."/>
            <person name="Tangrot J."/>
            <person name="Rosling A."/>
        </authorList>
    </citation>
    <scope>NUCLEOTIDE SEQUENCE</scope>
    <source>
        <strain evidence="1">MA453B</strain>
    </source>
</reference>
<dbReference type="AlphaFoldDB" id="A0A9N9D7H2"/>
<accession>A0A9N9D7H2</accession>
<comment type="caution">
    <text evidence="1">The sequence shown here is derived from an EMBL/GenBank/DDBJ whole genome shotgun (WGS) entry which is preliminary data.</text>
</comment>
<organism evidence="1 2">
    <name type="scientific">Dentiscutata erythropus</name>
    <dbReference type="NCBI Taxonomy" id="1348616"/>
    <lineage>
        <taxon>Eukaryota</taxon>
        <taxon>Fungi</taxon>
        <taxon>Fungi incertae sedis</taxon>
        <taxon>Mucoromycota</taxon>
        <taxon>Glomeromycotina</taxon>
        <taxon>Glomeromycetes</taxon>
        <taxon>Diversisporales</taxon>
        <taxon>Gigasporaceae</taxon>
        <taxon>Dentiscutata</taxon>
    </lineage>
</organism>
<sequence>MIGYFGQFGIGTDVNYQLAISSYIYASKSILNISNNDNDDLSLFNNLVKNNRLLGQISLAYLYFSGIVVEENISYSQLKC</sequence>
<name>A0A9N9D7H2_9GLOM</name>
<dbReference type="EMBL" id="CAJVPY010004710">
    <property type="protein sequence ID" value="CAG8626032.1"/>
    <property type="molecule type" value="Genomic_DNA"/>
</dbReference>
<evidence type="ECO:0000313" key="1">
    <source>
        <dbReference type="EMBL" id="CAG8626032.1"/>
    </source>
</evidence>
<gene>
    <name evidence="1" type="ORF">DERYTH_LOCUS8893</name>
</gene>
<protein>
    <submittedName>
        <fullName evidence="1">10824_t:CDS:1</fullName>
    </submittedName>
</protein>
<proteinExistence type="predicted"/>
<keyword evidence="2" id="KW-1185">Reference proteome</keyword>
<dbReference type="OrthoDB" id="2428957at2759"/>